<dbReference type="AlphaFoldDB" id="A0A1D7QJF3"/>
<keyword evidence="5" id="KW-1185">Reference proteome</keyword>
<accession>A0A1D7QJF3</accession>
<dbReference type="InterPro" id="IPR032527">
    <property type="entry name" value="DUF4959"/>
</dbReference>
<dbReference type="Pfam" id="PF17166">
    <property type="entry name" value="DUF5126"/>
    <property type="match status" value="1"/>
</dbReference>
<dbReference type="InterPro" id="IPR008979">
    <property type="entry name" value="Galactose-bd-like_sf"/>
</dbReference>
<dbReference type="Pfam" id="PF16391">
    <property type="entry name" value="DUF5000"/>
    <property type="match status" value="1"/>
</dbReference>
<dbReference type="PROSITE" id="PS51257">
    <property type="entry name" value="PROKAR_LIPOPROTEIN"/>
    <property type="match status" value="1"/>
</dbReference>
<evidence type="ECO:0000259" key="1">
    <source>
        <dbReference type="Pfam" id="PF16323"/>
    </source>
</evidence>
<dbReference type="OrthoDB" id="1312186at2"/>
<dbReference type="Pfam" id="PF16323">
    <property type="entry name" value="DUF4959"/>
    <property type="match status" value="1"/>
</dbReference>
<dbReference type="EMBL" id="CP017141">
    <property type="protein sequence ID" value="AOM78770.1"/>
    <property type="molecule type" value="Genomic_DNA"/>
</dbReference>
<dbReference type="RefSeq" id="WP_069380434.1">
    <property type="nucleotide sequence ID" value="NZ_CP017141.1"/>
</dbReference>
<feature type="domain" description="DUF5126" evidence="3">
    <location>
        <begin position="123"/>
        <end position="224"/>
    </location>
</feature>
<feature type="domain" description="DUF4959" evidence="1">
    <location>
        <begin position="19"/>
        <end position="122"/>
    </location>
</feature>
<dbReference type="InterPro" id="IPR033431">
    <property type="entry name" value="DUF5126"/>
</dbReference>
<proteinExistence type="predicted"/>
<protein>
    <recommendedName>
        <fullName evidence="6">F5/8 type C domain-containing protein</fullName>
    </recommendedName>
</protein>
<evidence type="ECO:0000313" key="4">
    <source>
        <dbReference type="EMBL" id="AOM78770.1"/>
    </source>
</evidence>
<feature type="domain" description="DUF5000" evidence="2">
    <location>
        <begin position="248"/>
        <end position="386"/>
    </location>
</feature>
<evidence type="ECO:0000259" key="3">
    <source>
        <dbReference type="Pfam" id="PF17166"/>
    </source>
</evidence>
<reference evidence="4 5" key="1">
    <citation type="submission" date="2016-08" db="EMBL/GenBank/DDBJ databases">
        <authorList>
            <person name="Seilhamer J.J."/>
        </authorList>
    </citation>
    <scope>NUCLEOTIDE SEQUENCE [LARGE SCALE GENOMIC DNA]</scope>
    <source>
        <strain evidence="4 5">DX4</strain>
    </source>
</reference>
<dbReference type="SUPFAM" id="SSF49785">
    <property type="entry name" value="Galactose-binding domain-like"/>
    <property type="match status" value="1"/>
</dbReference>
<dbReference type="Gene3D" id="2.60.120.260">
    <property type="entry name" value="Galactose-binding domain-like"/>
    <property type="match status" value="1"/>
</dbReference>
<dbReference type="Proteomes" id="UP000094313">
    <property type="component" value="Chromosome"/>
</dbReference>
<evidence type="ECO:0000313" key="5">
    <source>
        <dbReference type="Proteomes" id="UP000094313"/>
    </source>
</evidence>
<dbReference type="KEGG" id="psty:BFS30_17265"/>
<sequence>MKRIAYICSVFCLLLSWISCKRDKLEPIVNDGHAPAPVSKVSVVNLNGAAEISYTVPSDQDLLYIKAVYRTRKGEVRETKVSKYNRSLTVLGFGDTNAYEVELYAVDNGENASSAVIVTVNPLEPPLKLVRNGLAVSADFGGINVAFENEKGDNLAIVVLSDDSLGNFVPINTYYTNIKKGLFPTRDLKAEETRFGIFVRDRWGNVSDTLYKQVTPYYEARLDRTKMRPLVLPTDAVLGYGGNLSALFDGDYGDGRFYHSGDAAKMPQWFSFDLGVTARLSRLTYYMRQAYYFNLHNPREVEIWGSNNPPADGSYNNWVLLTTHKQVKPSGLPTGQLSQADKDAALEGESIAIPVTAPKVRYIRFKTLRNWTDGTFVNFNELTAWGDLR</sequence>
<gene>
    <name evidence="4" type="ORF">BFS30_17265</name>
</gene>
<evidence type="ECO:0000259" key="2">
    <source>
        <dbReference type="Pfam" id="PF16391"/>
    </source>
</evidence>
<dbReference type="InterPro" id="IPR032164">
    <property type="entry name" value="DUF5000"/>
</dbReference>
<organism evidence="4 5">
    <name type="scientific">Pedobacter steynii</name>
    <dbReference type="NCBI Taxonomy" id="430522"/>
    <lineage>
        <taxon>Bacteria</taxon>
        <taxon>Pseudomonadati</taxon>
        <taxon>Bacteroidota</taxon>
        <taxon>Sphingobacteriia</taxon>
        <taxon>Sphingobacteriales</taxon>
        <taxon>Sphingobacteriaceae</taxon>
        <taxon>Pedobacter</taxon>
    </lineage>
</organism>
<name>A0A1D7QJF3_9SPHI</name>
<evidence type="ECO:0008006" key="6">
    <source>
        <dbReference type="Google" id="ProtNLM"/>
    </source>
</evidence>